<name>A0AAJ0BZ74_9PEZI</name>
<dbReference type="EMBL" id="MU839009">
    <property type="protein sequence ID" value="KAK1767228.1"/>
    <property type="molecule type" value="Genomic_DNA"/>
</dbReference>
<feature type="transmembrane region" description="Helical" evidence="2">
    <location>
        <begin position="897"/>
        <end position="917"/>
    </location>
</feature>
<dbReference type="Proteomes" id="UP001244011">
    <property type="component" value="Unassembled WGS sequence"/>
</dbReference>
<feature type="transmembrane region" description="Helical" evidence="2">
    <location>
        <begin position="54"/>
        <end position="74"/>
    </location>
</feature>
<gene>
    <name evidence="3" type="ORF">QBC33DRAFT_619924</name>
</gene>
<accession>A0AAJ0BZ74</accession>
<evidence type="ECO:0000256" key="2">
    <source>
        <dbReference type="SAM" id="Phobius"/>
    </source>
</evidence>
<comment type="caution">
    <text evidence="3">The sequence shown here is derived from an EMBL/GenBank/DDBJ whole genome shotgun (WGS) entry which is preliminary data.</text>
</comment>
<feature type="compositionally biased region" description="Low complexity" evidence="1">
    <location>
        <begin position="202"/>
        <end position="220"/>
    </location>
</feature>
<protein>
    <submittedName>
        <fullName evidence="3">Uncharacterized protein</fullName>
    </submittedName>
</protein>
<organism evidence="3 4">
    <name type="scientific">Phialemonium atrogriseum</name>
    <dbReference type="NCBI Taxonomy" id="1093897"/>
    <lineage>
        <taxon>Eukaryota</taxon>
        <taxon>Fungi</taxon>
        <taxon>Dikarya</taxon>
        <taxon>Ascomycota</taxon>
        <taxon>Pezizomycotina</taxon>
        <taxon>Sordariomycetes</taxon>
        <taxon>Sordariomycetidae</taxon>
        <taxon>Cephalothecales</taxon>
        <taxon>Cephalothecaceae</taxon>
        <taxon>Phialemonium</taxon>
    </lineage>
</organism>
<dbReference type="PANTHER" id="PTHR37544">
    <property type="entry name" value="SPRAY-RELATED"/>
    <property type="match status" value="1"/>
</dbReference>
<evidence type="ECO:0000256" key="1">
    <source>
        <dbReference type="SAM" id="MobiDB-lite"/>
    </source>
</evidence>
<keyword evidence="2" id="KW-1133">Transmembrane helix</keyword>
<dbReference type="GeneID" id="85315945"/>
<feature type="region of interest" description="Disordered" evidence="1">
    <location>
        <begin position="172"/>
        <end position="265"/>
    </location>
</feature>
<feature type="compositionally biased region" description="Low complexity" evidence="1">
    <location>
        <begin position="252"/>
        <end position="265"/>
    </location>
</feature>
<dbReference type="InterPro" id="IPR021840">
    <property type="entry name" value="DUF3433"/>
</dbReference>
<reference evidence="3" key="1">
    <citation type="submission" date="2023-06" db="EMBL/GenBank/DDBJ databases">
        <title>Genome-scale phylogeny and comparative genomics of the fungal order Sordariales.</title>
        <authorList>
            <consortium name="Lawrence Berkeley National Laboratory"/>
            <person name="Hensen N."/>
            <person name="Bonometti L."/>
            <person name="Westerberg I."/>
            <person name="Brannstrom I.O."/>
            <person name="Guillou S."/>
            <person name="Cros-Aarteil S."/>
            <person name="Calhoun S."/>
            <person name="Haridas S."/>
            <person name="Kuo A."/>
            <person name="Mondo S."/>
            <person name="Pangilinan J."/>
            <person name="Riley R."/>
            <person name="Labutti K."/>
            <person name="Andreopoulos B."/>
            <person name="Lipzen A."/>
            <person name="Chen C."/>
            <person name="Yanf M."/>
            <person name="Daum C."/>
            <person name="Ng V."/>
            <person name="Clum A."/>
            <person name="Steindorff A."/>
            <person name="Ohm R."/>
            <person name="Martin F."/>
            <person name="Silar P."/>
            <person name="Natvig D."/>
            <person name="Lalanne C."/>
            <person name="Gautier V."/>
            <person name="Ament-Velasquez S.L."/>
            <person name="Kruys A."/>
            <person name="Hutchinson M.I."/>
            <person name="Powell A.J."/>
            <person name="Barry K."/>
            <person name="Miller A.N."/>
            <person name="Grigoriev I.V."/>
            <person name="Debuchy R."/>
            <person name="Gladieux P."/>
            <person name="Thoren M.H."/>
            <person name="Johannesson H."/>
        </authorList>
    </citation>
    <scope>NUCLEOTIDE SEQUENCE</scope>
    <source>
        <strain evidence="3">8032-3</strain>
    </source>
</reference>
<evidence type="ECO:0000313" key="3">
    <source>
        <dbReference type="EMBL" id="KAK1767228.1"/>
    </source>
</evidence>
<feature type="compositionally biased region" description="Low complexity" evidence="1">
    <location>
        <begin position="172"/>
        <end position="190"/>
    </location>
</feature>
<feature type="transmembrane region" description="Helical" evidence="2">
    <location>
        <begin position="1084"/>
        <end position="1106"/>
    </location>
</feature>
<keyword evidence="4" id="KW-1185">Reference proteome</keyword>
<feature type="transmembrane region" description="Helical" evidence="2">
    <location>
        <begin position="776"/>
        <end position="794"/>
    </location>
</feature>
<feature type="transmembrane region" description="Helical" evidence="2">
    <location>
        <begin position="1046"/>
        <end position="1064"/>
    </location>
</feature>
<feature type="compositionally biased region" description="Low complexity" evidence="1">
    <location>
        <begin position="734"/>
        <end position="753"/>
    </location>
</feature>
<evidence type="ECO:0000313" key="4">
    <source>
        <dbReference type="Proteomes" id="UP001244011"/>
    </source>
</evidence>
<proteinExistence type="predicted"/>
<feature type="transmembrane region" description="Helical" evidence="2">
    <location>
        <begin position="1195"/>
        <end position="1214"/>
    </location>
</feature>
<feature type="transmembrane region" description="Helical" evidence="2">
    <location>
        <begin position="846"/>
        <end position="865"/>
    </location>
</feature>
<dbReference type="RefSeq" id="XP_060283441.1">
    <property type="nucleotide sequence ID" value="XM_060432758.1"/>
</dbReference>
<sequence length="1242" mass="130395">MFQPTDPRVEPTAYEYNRQAIEDIDDRQSAVQGFQKRAHLRGKKPNYRPTPLRWPFILTLIFLICVAIGLVVWAEKAMPNSDSTAIVDHPGTPPRMKPRLWHGVRRDNTSAPSTTLNQETALSAADPVSMTDSIQAPSLLSSVLSLETSPSISASVISSQITASNLLSTLTSPSVAPATSTVAPSSTSVPRETQPPPSNTLSPEASPSSMSSPSRTGASAPLAVTTSSSSRLEAGVQLSDEKSSARIPVKESTSTPPTSSPQTTPLKATGIYIISGSSTISTVDPLSVSRLLGPSFTLSTSTSLHTSTIIRTSTRTTEITSIVTAPPSTTAFNTTSLSFITTFSTTTMTITHSGSTFSTVETLTTELPVTQTIAPSFTEGTSVVSTFLTASTIVRTSFGTATGSIETSVGTVPVTSTVTATFSTTLVAPVVTEVQTVIVPYSQTPDPKTGAPVNVVVTITEGGEVHNVVQTFAPQTKVIEENGGVRTQVYTPPPQTVVTSIGGTPTANVMVFTPSAVAGKVSVNVVSTFGGQTVTLVNTQGLQTIVTSQGGGLVTLVTAPPPQTQVQIIGGTVTTIGVVSIQADGQATSANVVTTIGGTPVTVVNSQGPQTIVTSSGGSLVTLVTTPPPETEVTVVGGTLTTVELASATTSFQPISYTVTTDIGGTRTTEVMVTTPTASDLITITLDSSIVGGTVTTVVQTFEPSTVVTEIAGTLTTIVSTPAPSTMLSTAPKSTITRTATSTPSDTPTATMSGGPTSVTSLIVTVKAYNLTAGDYFIGTFLPTFLAVMLVIPLRTIDLNAKLYQPFNALASSPRGAPGPESMTLQYTGLAGLLTPLATLLHGRPVPFITTLAVACASLAVPLAAEAVGLKMHGHCREASAEHCAAALGVSPAAATALVAVLACVALLMVVLVVLLLRWPTGVASNPWTVAGMAALVRNPDVAAGLFRRRDDAGLRRAVADRRYGIGYFEGRDGGEEYGIVLLDESGRGLAAESGRDDDEEEEVVVVWPPQTEGATAVAVGKNGRGRRRRREKELPFMTLRYPWRIAFLLYIVGLLVLILYYHLTLRNLNSDFNRFMYSHSFGVRFLFAILGVIVTSCWQAFFIAVTTMAPYQLLATHSDSPPQQALHLPRPTNPISAITSSTLRLLRHRHHRPQLFPLATATAALLAEFLPALLSNVPYSPSQTLRSHDACAALSAATLVCLAWCLVASLLPPRVGGQRWPRMPVDPRLMEMISEIVGIIV</sequence>
<keyword evidence="2" id="KW-0472">Membrane</keyword>
<keyword evidence="2" id="KW-0812">Transmembrane</keyword>
<dbReference type="PANTHER" id="PTHR37544:SF3">
    <property type="entry name" value="SPRAY"/>
    <property type="match status" value="1"/>
</dbReference>
<feature type="region of interest" description="Disordered" evidence="1">
    <location>
        <begin position="729"/>
        <end position="754"/>
    </location>
</feature>
<dbReference type="AlphaFoldDB" id="A0AAJ0BZ74"/>
<feature type="transmembrane region" description="Helical" evidence="2">
    <location>
        <begin position="1156"/>
        <end position="1175"/>
    </location>
</feature>
<dbReference type="Pfam" id="PF11915">
    <property type="entry name" value="DUF3433"/>
    <property type="match status" value="2"/>
</dbReference>